<dbReference type="EMBL" id="JAWJBA010000877">
    <property type="protein sequence ID" value="MDV2687539.1"/>
    <property type="molecule type" value="Genomic_DNA"/>
</dbReference>
<evidence type="ECO:0000313" key="1">
    <source>
        <dbReference type="EMBL" id="MDV2687539.1"/>
    </source>
</evidence>
<reference evidence="1 2" key="1">
    <citation type="submission" date="2023-10" db="EMBL/GenBank/DDBJ databases">
        <title>Screening of Alkalihalobacillus lindianensis BZ-TG-R113 and Its Alleviation of Salt Stress on Rapeseed Growth.</title>
        <authorList>
            <person name="Zhao B."/>
            <person name="Guo T."/>
        </authorList>
    </citation>
    <scope>NUCLEOTIDE SEQUENCE [LARGE SCALE GENOMIC DNA]</scope>
    <source>
        <strain evidence="1 2">BZ-TG-R113</strain>
    </source>
</reference>
<proteinExistence type="predicted"/>
<protein>
    <submittedName>
        <fullName evidence="1">Uncharacterized protein</fullName>
    </submittedName>
</protein>
<dbReference type="RefSeq" id="WP_317124423.1">
    <property type="nucleotide sequence ID" value="NZ_JAWJBA010000877.1"/>
</dbReference>
<feature type="non-terminal residue" evidence="1">
    <location>
        <position position="81"/>
    </location>
</feature>
<keyword evidence="2" id="KW-1185">Reference proteome</keyword>
<sequence length="81" mass="8577">STVTGDIFTRLRLLTTLDSGDGILISTGALGMNTAQAQVGYLYADRAARPAGRLTCTARGEVSLYDLTLTRGWIRVLTATG</sequence>
<evidence type="ECO:0000313" key="2">
    <source>
        <dbReference type="Proteomes" id="UP001287282"/>
    </source>
</evidence>
<organism evidence="1 2">
    <name type="scientific">Alkalihalophilus lindianensis</name>
    <dbReference type="NCBI Taxonomy" id="1630542"/>
    <lineage>
        <taxon>Bacteria</taxon>
        <taxon>Bacillati</taxon>
        <taxon>Bacillota</taxon>
        <taxon>Bacilli</taxon>
        <taxon>Bacillales</taxon>
        <taxon>Bacillaceae</taxon>
        <taxon>Alkalihalophilus</taxon>
    </lineage>
</organism>
<dbReference type="Proteomes" id="UP001287282">
    <property type="component" value="Unassembled WGS sequence"/>
</dbReference>
<accession>A0ABU3XJE5</accession>
<comment type="caution">
    <text evidence="1">The sequence shown here is derived from an EMBL/GenBank/DDBJ whole genome shotgun (WGS) entry which is preliminary data.</text>
</comment>
<feature type="non-terminal residue" evidence="1">
    <location>
        <position position="1"/>
    </location>
</feature>
<gene>
    <name evidence="1" type="ORF">RYX56_24635</name>
</gene>
<name>A0ABU3XJE5_9BACI</name>